<evidence type="ECO:0000313" key="1">
    <source>
        <dbReference type="EMBL" id="KAH6650035.1"/>
    </source>
</evidence>
<comment type="caution">
    <text evidence="1">The sequence shown here is derived from an EMBL/GenBank/DDBJ whole genome shotgun (WGS) entry which is preliminary data.</text>
</comment>
<accession>A0ACB7PNZ2</accession>
<reference evidence="1 2" key="1">
    <citation type="journal article" date="2021" name="Nat. Commun.">
        <title>Genetic determinants of endophytism in the Arabidopsis root mycobiome.</title>
        <authorList>
            <person name="Mesny F."/>
            <person name="Miyauchi S."/>
            <person name="Thiergart T."/>
            <person name="Pickel B."/>
            <person name="Atanasova L."/>
            <person name="Karlsson M."/>
            <person name="Huettel B."/>
            <person name="Barry K.W."/>
            <person name="Haridas S."/>
            <person name="Chen C."/>
            <person name="Bauer D."/>
            <person name="Andreopoulos W."/>
            <person name="Pangilinan J."/>
            <person name="LaButti K."/>
            <person name="Riley R."/>
            <person name="Lipzen A."/>
            <person name="Clum A."/>
            <person name="Drula E."/>
            <person name="Henrissat B."/>
            <person name="Kohler A."/>
            <person name="Grigoriev I.V."/>
            <person name="Martin F.M."/>
            <person name="Hacquard S."/>
        </authorList>
    </citation>
    <scope>NUCLEOTIDE SEQUENCE [LARGE SCALE GENOMIC DNA]</scope>
    <source>
        <strain evidence="1 2">MPI-SDFR-AT-0079</strain>
    </source>
</reference>
<protein>
    <submittedName>
        <fullName evidence="1">Uncharacterized protein</fullName>
    </submittedName>
</protein>
<proteinExistence type="predicted"/>
<dbReference type="Proteomes" id="UP000724584">
    <property type="component" value="Unassembled WGS sequence"/>
</dbReference>
<gene>
    <name evidence="1" type="ORF">F5144DRAFT_597520</name>
</gene>
<keyword evidence="2" id="KW-1185">Reference proteome</keyword>
<organism evidence="1 2">
    <name type="scientific">Chaetomium tenue</name>
    <dbReference type="NCBI Taxonomy" id="1854479"/>
    <lineage>
        <taxon>Eukaryota</taxon>
        <taxon>Fungi</taxon>
        <taxon>Dikarya</taxon>
        <taxon>Ascomycota</taxon>
        <taxon>Pezizomycotina</taxon>
        <taxon>Sordariomycetes</taxon>
        <taxon>Sordariomycetidae</taxon>
        <taxon>Sordariales</taxon>
        <taxon>Chaetomiaceae</taxon>
        <taxon>Chaetomium</taxon>
    </lineage>
</organism>
<evidence type="ECO:0000313" key="2">
    <source>
        <dbReference type="Proteomes" id="UP000724584"/>
    </source>
</evidence>
<dbReference type="EMBL" id="JAGIZQ010000001">
    <property type="protein sequence ID" value="KAH6650035.1"/>
    <property type="molecule type" value="Genomic_DNA"/>
</dbReference>
<name>A0ACB7PNZ2_9PEZI</name>
<sequence length="105" mass="12112">MRVSSRLLQSCRITFFTRTGCGLCTQARSVLSDVWDKQSFAFKEVDIVKPEAKKWRDLYDFDVPVIHISKAQSLEEDPKLSSKAVKLMHRFTVEEVMAKMNAVEK</sequence>